<dbReference type="OrthoDB" id="1452709at2"/>
<keyword evidence="2" id="KW-1185">Reference proteome</keyword>
<gene>
    <name evidence="1" type="ORF">DCC39_09455</name>
</gene>
<accession>A0A2U1K101</accession>
<sequence length="394" mass="46473">MRFLIEYKDFKNKETKNVSLNLLETFLNEHLIGKYHGQTFECILIRFIHNAPSTRKLKLKSLYKTIAEVELTMNFNASNKLNLEIFQEGLFKVEEAIKKVPFIERKQPLDYKEDELLNDYKKVLQFVPKTIEELKKYAKAEQEIKFYNQVKRTDCLIHGYSINPRPLTRNIIGIRIYNQFDKGTLAPFDYIYSEIFSNLLRKAKVLLPNYDEIYVNIAETLEQAKQEIALDAWHKYTYSTLDLSTYLSSDDTGKSKMLFRSVCDGLRLIADFDHLEKEKIEEVIHIIKNNGRDMELTYMSKQNKNYFVEIIYKVPNSHLDKAEYKLRVTDLKTGKSGIAHIDYIHTYWAPYSFGKIIIKKDEIIIKGRESLRAEISRKADKLPDMYIFKISDIF</sequence>
<name>A0A2U1K101_9BACI</name>
<dbReference type="EMBL" id="QCZG01000017">
    <property type="protein sequence ID" value="PWA11190.1"/>
    <property type="molecule type" value="Genomic_DNA"/>
</dbReference>
<reference evidence="1 2" key="1">
    <citation type="submission" date="2018-04" db="EMBL/GenBank/DDBJ databases">
        <title>Camelliibacillus theae gen. nov., sp. nov., isolated from Pu'er tea.</title>
        <authorList>
            <person name="Niu L."/>
        </authorList>
    </citation>
    <scope>NUCLEOTIDE SEQUENCE [LARGE SCALE GENOMIC DNA]</scope>
    <source>
        <strain evidence="1 2">T8</strain>
    </source>
</reference>
<dbReference type="AlphaFoldDB" id="A0A2U1K101"/>
<comment type="caution">
    <text evidence="1">The sequence shown here is derived from an EMBL/GenBank/DDBJ whole genome shotgun (WGS) entry which is preliminary data.</text>
</comment>
<organism evidence="1 2">
    <name type="scientific">Pueribacillus theae</name>
    <dbReference type="NCBI Taxonomy" id="2171751"/>
    <lineage>
        <taxon>Bacteria</taxon>
        <taxon>Bacillati</taxon>
        <taxon>Bacillota</taxon>
        <taxon>Bacilli</taxon>
        <taxon>Bacillales</taxon>
        <taxon>Bacillaceae</taxon>
        <taxon>Pueribacillus</taxon>
    </lineage>
</organism>
<proteinExistence type="predicted"/>
<evidence type="ECO:0000313" key="1">
    <source>
        <dbReference type="EMBL" id="PWA11190.1"/>
    </source>
</evidence>
<protein>
    <submittedName>
        <fullName evidence="1">Uncharacterized protein</fullName>
    </submittedName>
</protein>
<evidence type="ECO:0000313" key="2">
    <source>
        <dbReference type="Proteomes" id="UP000245998"/>
    </source>
</evidence>
<dbReference type="RefSeq" id="WP_116554652.1">
    <property type="nucleotide sequence ID" value="NZ_QCZG01000017.1"/>
</dbReference>
<dbReference type="Proteomes" id="UP000245998">
    <property type="component" value="Unassembled WGS sequence"/>
</dbReference>